<gene>
    <name evidence="1" type="ORF">MRB53_035794</name>
</gene>
<accession>A0ACC2K5N9</accession>
<evidence type="ECO:0000313" key="2">
    <source>
        <dbReference type="Proteomes" id="UP001234297"/>
    </source>
</evidence>
<sequence>MIIPLARRCPSWTCAVLSSQAFCRADGGAFGLPLNLSISTNPGLPLKRLTIVYCTSSSSNDMCHMDLEIEAPNLKILNLYGFDMYKGSLLKNWLKGLYHVKVLKLSLVCIELDPKSTEVDSHEEFLEGFKFSCPCMVSRLMTVVKIYGFMGRECLSAINGVDVRSLFEKQDKEIELGRFFLKQAVALKKMTFQFCEKPDFVQEEERLKILLMDAQKLTAIPRCSCVELSLVYKYCLLPSAPPRRSPASALRPSPPHHPGAADSPSSIPGLWGSWDARSRSFRFTAWLPQPASRRTSRWSPALAASSHRVGMEKMGNAKVAVGMQGRLVSRLPAVYLSSNRVGAAVMLLRAGTTTIGGNNNVNWRIESFCAAHSEGCLVVGHAASSAVLYVPNHTSTLCHRPWQLQFGPFTSEFQLLLFMDMASLRTS</sequence>
<proteinExistence type="predicted"/>
<dbReference type="Proteomes" id="UP001234297">
    <property type="component" value="Chromosome 12"/>
</dbReference>
<protein>
    <submittedName>
        <fullName evidence="1">Uncharacterized protein</fullName>
    </submittedName>
</protein>
<keyword evidence="2" id="KW-1185">Reference proteome</keyword>
<dbReference type="EMBL" id="CM056820">
    <property type="protein sequence ID" value="KAJ8616422.1"/>
    <property type="molecule type" value="Genomic_DNA"/>
</dbReference>
<reference evidence="1 2" key="1">
    <citation type="journal article" date="2022" name="Hortic Res">
        <title>A haplotype resolved chromosomal level avocado genome allows analysis of novel avocado genes.</title>
        <authorList>
            <person name="Nath O."/>
            <person name="Fletcher S.J."/>
            <person name="Hayward A."/>
            <person name="Shaw L.M."/>
            <person name="Masouleh A.K."/>
            <person name="Furtado A."/>
            <person name="Henry R.J."/>
            <person name="Mitter N."/>
        </authorList>
    </citation>
    <scope>NUCLEOTIDE SEQUENCE [LARGE SCALE GENOMIC DNA]</scope>
    <source>
        <strain evidence="2">cv. Hass</strain>
    </source>
</reference>
<evidence type="ECO:0000313" key="1">
    <source>
        <dbReference type="EMBL" id="KAJ8616422.1"/>
    </source>
</evidence>
<comment type="caution">
    <text evidence="1">The sequence shown here is derived from an EMBL/GenBank/DDBJ whole genome shotgun (WGS) entry which is preliminary data.</text>
</comment>
<organism evidence="1 2">
    <name type="scientific">Persea americana</name>
    <name type="common">Avocado</name>
    <dbReference type="NCBI Taxonomy" id="3435"/>
    <lineage>
        <taxon>Eukaryota</taxon>
        <taxon>Viridiplantae</taxon>
        <taxon>Streptophyta</taxon>
        <taxon>Embryophyta</taxon>
        <taxon>Tracheophyta</taxon>
        <taxon>Spermatophyta</taxon>
        <taxon>Magnoliopsida</taxon>
        <taxon>Magnoliidae</taxon>
        <taxon>Laurales</taxon>
        <taxon>Lauraceae</taxon>
        <taxon>Persea</taxon>
    </lineage>
</organism>
<name>A0ACC2K5N9_PERAE</name>